<comment type="caution">
    <text evidence="2">The sequence shown here is derived from an EMBL/GenBank/DDBJ whole genome shotgun (WGS) entry which is preliminary data.</text>
</comment>
<keyword evidence="1" id="KW-0472">Membrane</keyword>
<reference evidence="2 3" key="1">
    <citation type="submission" date="2012-06" db="EMBL/GenBank/DDBJ databases">
        <title>Draft Genome Sequence of Lactobacillus pasteurii CRBIP 24.76T.</title>
        <authorList>
            <person name="Cousin S."/>
            <person name="Bouchier C."/>
            <person name="Loux V."/>
            <person name="Ma L."/>
            <person name="Creno S."/>
            <person name="Bizet C."/>
            <person name="Clermont D."/>
        </authorList>
    </citation>
    <scope>NUCLEOTIDE SEQUENCE [LARGE SCALE GENOMIC DNA]</scope>
    <source>
        <strain evidence="3">CRBIP 24.76T</strain>
    </source>
</reference>
<keyword evidence="3" id="KW-1185">Reference proteome</keyword>
<dbReference type="OrthoDB" id="2321895at2"/>
<name>I7JXK5_9LACO</name>
<organism evidence="2 3">
    <name type="scientific">Lactobacillus pasteurii DSM 23907 = CRBIP 24.76</name>
    <dbReference type="NCBI Taxonomy" id="1423790"/>
    <lineage>
        <taxon>Bacteria</taxon>
        <taxon>Bacillati</taxon>
        <taxon>Bacillota</taxon>
        <taxon>Bacilli</taxon>
        <taxon>Lactobacillales</taxon>
        <taxon>Lactobacillaceae</taxon>
        <taxon>Lactobacillus</taxon>
    </lineage>
</organism>
<evidence type="ECO:0000256" key="1">
    <source>
        <dbReference type="SAM" id="Phobius"/>
    </source>
</evidence>
<keyword evidence="1" id="KW-0812">Transmembrane</keyword>
<sequence length="165" mass="18662">MGKLKSGGKLYLKKLSESLDITPRRLLTVYSYILFLTPLAYWAFIEFQSVYAKVTPLAIIKQNPTITLALIVSIVDFVLGYYLLLHKEDFLDRDSFKLLMVTQFIAQAMLVNIICALIAVVGLLNMGSLEYTDDRAVLQRNKFTIFSSLAGLAFSFVLLVIIKLR</sequence>
<accession>I7JXK5</accession>
<dbReference type="eggNOG" id="ENOG50309TS">
    <property type="taxonomic scope" value="Bacteria"/>
</dbReference>
<dbReference type="AlphaFoldDB" id="I7JXK5"/>
<dbReference type="RefSeq" id="WP_009559274.1">
    <property type="nucleotide sequence ID" value="NZ_AYZN01000006.1"/>
</dbReference>
<dbReference type="Proteomes" id="UP000009311">
    <property type="component" value="Unassembled WGS sequence"/>
</dbReference>
<keyword evidence="1" id="KW-1133">Transmembrane helix</keyword>
<dbReference type="EMBL" id="CAKD01000010">
    <property type="protein sequence ID" value="CCI84720.1"/>
    <property type="molecule type" value="Genomic_DNA"/>
</dbReference>
<feature type="transmembrane region" description="Helical" evidence="1">
    <location>
        <begin position="143"/>
        <end position="162"/>
    </location>
</feature>
<gene>
    <name evidence="2" type="ORF">BN53_01155</name>
</gene>
<feature type="transmembrane region" description="Helical" evidence="1">
    <location>
        <begin position="26"/>
        <end position="45"/>
    </location>
</feature>
<dbReference type="STRING" id="1423790.BN53_01155"/>
<feature type="transmembrane region" description="Helical" evidence="1">
    <location>
        <begin position="65"/>
        <end position="84"/>
    </location>
</feature>
<protein>
    <submittedName>
        <fullName evidence="2">Uncharacterized protein</fullName>
    </submittedName>
</protein>
<evidence type="ECO:0000313" key="2">
    <source>
        <dbReference type="EMBL" id="CCI84720.1"/>
    </source>
</evidence>
<dbReference type="PATRIC" id="fig|1423790.3.peg.1634"/>
<evidence type="ECO:0000313" key="3">
    <source>
        <dbReference type="Proteomes" id="UP000009311"/>
    </source>
</evidence>
<proteinExistence type="predicted"/>
<feature type="transmembrane region" description="Helical" evidence="1">
    <location>
        <begin position="96"/>
        <end position="123"/>
    </location>
</feature>